<evidence type="ECO:0000313" key="1">
    <source>
        <dbReference type="EMBL" id="KAI0026364.1"/>
    </source>
</evidence>
<evidence type="ECO:0000313" key="2">
    <source>
        <dbReference type="Proteomes" id="UP000814128"/>
    </source>
</evidence>
<proteinExistence type="predicted"/>
<comment type="caution">
    <text evidence="1">The sequence shown here is derived from an EMBL/GenBank/DDBJ whole genome shotgun (WGS) entry which is preliminary data.</text>
</comment>
<organism evidence="1 2">
    <name type="scientific">Vararia minispora EC-137</name>
    <dbReference type="NCBI Taxonomy" id="1314806"/>
    <lineage>
        <taxon>Eukaryota</taxon>
        <taxon>Fungi</taxon>
        <taxon>Dikarya</taxon>
        <taxon>Basidiomycota</taxon>
        <taxon>Agaricomycotina</taxon>
        <taxon>Agaricomycetes</taxon>
        <taxon>Russulales</taxon>
        <taxon>Lachnocladiaceae</taxon>
        <taxon>Vararia</taxon>
    </lineage>
</organism>
<accession>A0ACB8Q3R2</accession>
<feature type="non-terminal residue" evidence="1">
    <location>
        <position position="1"/>
    </location>
</feature>
<reference evidence="1" key="1">
    <citation type="submission" date="2021-02" db="EMBL/GenBank/DDBJ databases">
        <authorList>
            <consortium name="DOE Joint Genome Institute"/>
            <person name="Ahrendt S."/>
            <person name="Looney B.P."/>
            <person name="Miyauchi S."/>
            <person name="Morin E."/>
            <person name="Drula E."/>
            <person name="Courty P.E."/>
            <person name="Chicoki N."/>
            <person name="Fauchery L."/>
            <person name="Kohler A."/>
            <person name="Kuo A."/>
            <person name="Labutti K."/>
            <person name="Pangilinan J."/>
            <person name="Lipzen A."/>
            <person name="Riley R."/>
            <person name="Andreopoulos W."/>
            <person name="He G."/>
            <person name="Johnson J."/>
            <person name="Barry K.W."/>
            <person name="Grigoriev I.V."/>
            <person name="Nagy L."/>
            <person name="Hibbett D."/>
            <person name="Henrissat B."/>
            <person name="Matheny P.B."/>
            <person name="Labbe J."/>
            <person name="Martin F."/>
        </authorList>
    </citation>
    <scope>NUCLEOTIDE SEQUENCE</scope>
    <source>
        <strain evidence="1">EC-137</strain>
    </source>
</reference>
<reference evidence="1" key="2">
    <citation type="journal article" date="2022" name="New Phytol.">
        <title>Evolutionary transition to the ectomycorrhizal habit in the genomes of a hyperdiverse lineage of mushroom-forming fungi.</title>
        <authorList>
            <person name="Looney B."/>
            <person name="Miyauchi S."/>
            <person name="Morin E."/>
            <person name="Drula E."/>
            <person name="Courty P.E."/>
            <person name="Kohler A."/>
            <person name="Kuo A."/>
            <person name="LaButti K."/>
            <person name="Pangilinan J."/>
            <person name="Lipzen A."/>
            <person name="Riley R."/>
            <person name="Andreopoulos W."/>
            <person name="He G."/>
            <person name="Johnson J."/>
            <person name="Nolan M."/>
            <person name="Tritt A."/>
            <person name="Barry K.W."/>
            <person name="Grigoriev I.V."/>
            <person name="Nagy L.G."/>
            <person name="Hibbett D."/>
            <person name="Henrissat B."/>
            <person name="Matheny P.B."/>
            <person name="Labbe J."/>
            <person name="Martin F.M."/>
        </authorList>
    </citation>
    <scope>NUCLEOTIDE SEQUENCE</scope>
    <source>
        <strain evidence="1">EC-137</strain>
    </source>
</reference>
<dbReference type="EMBL" id="MU274726">
    <property type="protein sequence ID" value="KAI0026364.1"/>
    <property type="molecule type" value="Genomic_DNA"/>
</dbReference>
<protein>
    <submittedName>
        <fullName evidence="1">Uncharacterized protein</fullName>
    </submittedName>
</protein>
<gene>
    <name evidence="1" type="ORF">K488DRAFT_75402</name>
</gene>
<keyword evidence="2" id="KW-1185">Reference proteome</keyword>
<dbReference type="Proteomes" id="UP000814128">
    <property type="component" value="Unassembled WGS sequence"/>
</dbReference>
<sequence>RQLQNIVPTLARQLAGQSRSFAEAVADVDPMILYKSSEHVEKLLVTPWKQSMKDRRDELPPSLIVIDALDEIENNGGEQLLRELIDSIRGEGVQGLKILVTSRPHPDIVDATNSLPRDTIFHLEDIKDKDGTEDIRTFLAARLPKLYVSPSRVHRQGLEELVNLASGLFIFAATAARLISPLNRERSLTEQADGLSKIILSPADGGSTSAVDALYNRVLDDAIPQQDRPSRLRILHTVVSALQPLTVATLAELVAVDSKNKDEEAAELCIGALHSVLYVRDKRVYIYHKSFSDFILDQQRCSPELACSPSTQNTHLFRTCLRIMGASLRFNMCSLPSSYNFDSEVGDLKQAVQKNILDVLGLEYACRYWTSHLIKVPASSGDSLLLSALEEFGQEKVLFWIEVMNLLAARRECLDGANAVKNWV</sequence>
<name>A0ACB8Q3R2_9AGAM</name>
<feature type="non-terminal residue" evidence="1">
    <location>
        <position position="424"/>
    </location>
</feature>